<keyword evidence="3" id="KW-1133">Transmembrane helix</keyword>
<keyword evidence="6" id="KW-1185">Reference proteome</keyword>
<dbReference type="InterPro" id="IPR021109">
    <property type="entry name" value="Peptidase_aspartic_dom_sf"/>
</dbReference>
<comment type="similarity">
    <text evidence="1">Belongs to the peptidase A1 family.</text>
</comment>
<dbReference type="GeneID" id="59371600"/>
<feature type="region of interest" description="Disordered" evidence="2">
    <location>
        <begin position="624"/>
        <end position="767"/>
    </location>
</feature>
<dbReference type="EMBL" id="JACETU010000010">
    <property type="protein sequence ID" value="KAF7419175.1"/>
    <property type="molecule type" value="Genomic_DNA"/>
</dbReference>
<proteinExistence type="inferred from homology"/>
<comment type="caution">
    <text evidence="5">The sequence shown here is derived from an EMBL/GenBank/DDBJ whole genome shotgun (WGS) entry which is preliminary data.</text>
</comment>
<feature type="compositionally biased region" description="Basic and acidic residues" evidence="2">
    <location>
        <begin position="703"/>
        <end position="716"/>
    </location>
</feature>
<dbReference type="AlphaFoldDB" id="A0A8H6ZP28"/>
<gene>
    <name evidence="5" type="ORF">PC9H_001759</name>
</gene>
<dbReference type="VEuPathDB" id="FungiDB:PC9H_001759"/>
<evidence type="ECO:0000256" key="2">
    <source>
        <dbReference type="SAM" id="MobiDB-lite"/>
    </source>
</evidence>
<feature type="domain" description="Peptidase A1" evidence="4">
    <location>
        <begin position="99"/>
        <end position="459"/>
    </location>
</feature>
<evidence type="ECO:0000313" key="5">
    <source>
        <dbReference type="EMBL" id="KAF7419175.1"/>
    </source>
</evidence>
<keyword evidence="3" id="KW-0812">Transmembrane</keyword>
<dbReference type="InterPro" id="IPR001461">
    <property type="entry name" value="Aspartic_peptidase_A1"/>
</dbReference>
<feature type="compositionally biased region" description="Polar residues" evidence="2">
    <location>
        <begin position="559"/>
        <end position="577"/>
    </location>
</feature>
<dbReference type="InterPro" id="IPR034164">
    <property type="entry name" value="Pepsin-like_dom"/>
</dbReference>
<dbReference type="Gene3D" id="2.40.70.10">
    <property type="entry name" value="Acid Proteases"/>
    <property type="match status" value="2"/>
</dbReference>
<evidence type="ECO:0000313" key="6">
    <source>
        <dbReference type="Proteomes" id="UP000623687"/>
    </source>
</evidence>
<feature type="compositionally biased region" description="Polar residues" evidence="2">
    <location>
        <begin position="732"/>
        <end position="741"/>
    </location>
</feature>
<dbReference type="OrthoDB" id="2747330at2759"/>
<evidence type="ECO:0000256" key="3">
    <source>
        <dbReference type="SAM" id="Phobius"/>
    </source>
</evidence>
<dbReference type="Pfam" id="PF00026">
    <property type="entry name" value="Asp"/>
    <property type="match status" value="2"/>
</dbReference>
<dbReference type="SUPFAM" id="SSF50630">
    <property type="entry name" value="Acid proteases"/>
    <property type="match status" value="1"/>
</dbReference>
<feature type="compositionally biased region" description="Low complexity" evidence="2">
    <location>
        <begin position="685"/>
        <end position="698"/>
    </location>
</feature>
<dbReference type="PRINTS" id="PR00792">
    <property type="entry name" value="PEPSIN"/>
</dbReference>
<dbReference type="InterPro" id="IPR033121">
    <property type="entry name" value="PEPTIDASE_A1"/>
</dbReference>
<keyword evidence="3" id="KW-0472">Membrane</keyword>
<feature type="transmembrane region" description="Helical" evidence="3">
    <location>
        <begin position="523"/>
        <end position="546"/>
    </location>
</feature>
<name>A0A8H6ZP28_PLEOS</name>
<feature type="region of interest" description="Disordered" evidence="2">
    <location>
        <begin position="559"/>
        <end position="579"/>
    </location>
</feature>
<reference evidence="5" key="1">
    <citation type="submission" date="2019-07" db="EMBL/GenBank/DDBJ databases">
        <authorList>
            <person name="Palmer J.M."/>
        </authorList>
    </citation>
    <scope>NUCLEOTIDE SEQUENCE</scope>
    <source>
        <strain evidence="5">PC9</strain>
    </source>
</reference>
<dbReference type="GO" id="GO:0006508">
    <property type="term" value="P:proteolysis"/>
    <property type="evidence" value="ECO:0007669"/>
    <property type="project" value="InterPro"/>
</dbReference>
<accession>A0A8H6ZP28</accession>
<protein>
    <recommendedName>
        <fullName evidence="4">Peptidase A1 domain-containing protein</fullName>
    </recommendedName>
</protein>
<dbReference type="GO" id="GO:0004190">
    <property type="term" value="F:aspartic-type endopeptidase activity"/>
    <property type="evidence" value="ECO:0007669"/>
    <property type="project" value="InterPro"/>
</dbReference>
<dbReference type="PROSITE" id="PS51767">
    <property type="entry name" value="PEPTIDASE_A1"/>
    <property type="match status" value="1"/>
</dbReference>
<dbReference type="CDD" id="cd05471">
    <property type="entry name" value="pepsin_like"/>
    <property type="match status" value="1"/>
</dbReference>
<organism evidence="5 6">
    <name type="scientific">Pleurotus ostreatus</name>
    <name type="common">Oyster mushroom</name>
    <name type="synonym">White-rot fungus</name>
    <dbReference type="NCBI Taxonomy" id="5322"/>
    <lineage>
        <taxon>Eukaryota</taxon>
        <taxon>Fungi</taxon>
        <taxon>Dikarya</taxon>
        <taxon>Basidiomycota</taxon>
        <taxon>Agaricomycotina</taxon>
        <taxon>Agaricomycetes</taxon>
        <taxon>Agaricomycetidae</taxon>
        <taxon>Agaricales</taxon>
        <taxon>Pleurotineae</taxon>
        <taxon>Pleurotaceae</taxon>
        <taxon>Pleurotus</taxon>
    </lineage>
</organism>
<feature type="compositionally biased region" description="Polar residues" evidence="2">
    <location>
        <begin position="625"/>
        <end position="635"/>
    </location>
</feature>
<dbReference type="RefSeq" id="XP_036626029.1">
    <property type="nucleotide sequence ID" value="XM_036771408.1"/>
</dbReference>
<dbReference type="PANTHER" id="PTHR47966">
    <property type="entry name" value="BETA-SITE APP-CLEAVING ENZYME, ISOFORM A-RELATED"/>
    <property type="match status" value="1"/>
</dbReference>
<evidence type="ECO:0000256" key="1">
    <source>
        <dbReference type="ARBA" id="ARBA00007447"/>
    </source>
</evidence>
<sequence length="767" mass="81826">MFATVDDASRSSSSSTASLLSDFVSGERYPGSPSTWKGKQKSLVTGSECEGVGCVGQRRISGLRRRRSQFDRRDEGPGATDGIVLPMQLVGTGIFEAVYTIPVRVGTSAQNFSIQVDTGSSDLWFASRSCSSQACSQTGGRLYDPSSSRPTGQQFEIPYLRGRAAGPVVWDRFEIGGYSIENQAIAAVDDVSDEPLSPDFVGILGLALPMNSIIARVLTPGTSDAPDGQSVPANLFSITPRYAAPSYRFISITLSRPGSDYPPSLLSIGRHPSAIRELHQDNDTAKDLNATKVQYSTLVSERSGILFWKVDVRGITVWVDGFAREVTLARGVSGTPWPTAVIDSGVPLILTTSAIANGIYGALGIGPASDGQYYVPCNTPLNLTLTLDDRPPVALHPLDLTGLPPKDTSSDFCIGLIQAADAALSSPTNGFGDMILGVPFMRSVYTVMAYDSPSEEGVFPNSTVPTTGSANSIRPRLGLLSLVDPHVAMDEFTRVRVAHQPLSTGGGTAGSNRAPSSGDGKKISVGIAVLIGLVGFFALCVALFALRWFITRRQWRNAGSSTLGGPNSTEYQPTRQGSPEVELTAVGWAGLRGKDRGIEAKVMSEDELRALRYEAYMRKERVHSDYTTSSAQTRVNEQDSDIDGEMGFRKEAPYEGTPALTTEDHHPTTQSVSPSPSPIPVAGRSQPSASTSSHSSYDPHPPLSEHDARPSMHADTTDELGVRLSMVGVGSGNRSSFMDTSSPHDTRFTSFPSPEPPSGHSPRPVDS</sequence>
<evidence type="ECO:0000259" key="4">
    <source>
        <dbReference type="PROSITE" id="PS51767"/>
    </source>
</evidence>
<dbReference type="PANTHER" id="PTHR47966:SF51">
    <property type="entry name" value="BETA-SITE APP-CLEAVING ENZYME, ISOFORM A-RELATED"/>
    <property type="match status" value="1"/>
</dbReference>
<dbReference type="Proteomes" id="UP000623687">
    <property type="component" value="Unassembled WGS sequence"/>
</dbReference>